<dbReference type="AlphaFoldDB" id="A0A7S1C7Q0"/>
<dbReference type="InterPro" id="IPR032781">
    <property type="entry name" value="ABC_tran_Xtn"/>
</dbReference>
<reference evidence="7" key="1">
    <citation type="submission" date="2021-01" db="EMBL/GenBank/DDBJ databases">
        <authorList>
            <person name="Corre E."/>
            <person name="Pelletier E."/>
            <person name="Niang G."/>
            <person name="Scheremetjew M."/>
            <person name="Finn R."/>
            <person name="Kale V."/>
            <person name="Holt S."/>
            <person name="Cochrane G."/>
            <person name="Meng A."/>
            <person name="Brown T."/>
            <person name="Cohen L."/>
        </authorList>
    </citation>
    <scope>NUCLEOTIDE SEQUENCE</scope>
    <source>
        <strain evidence="7">Ms1</strain>
    </source>
</reference>
<dbReference type="GO" id="GO:0005524">
    <property type="term" value="F:ATP binding"/>
    <property type="evidence" value="ECO:0007669"/>
    <property type="project" value="UniProtKB-KW"/>
</dbReference>
<dbReference type="InterPro" id="IPR017871">
    <property type="entry name" value="ABC_transporter-like_CS"/>
</dbReference>
<proteinExistence type="predicted"/>
<feature type="compositionally biased region" description="Low complexity" evidence="5">
    <location>
        <begin position="1"/>
        <end position="11"/>
    </location>
</feature>
<keyword evidence="4" id="KW-0175">Coiled coil</keyword>
<dbReference type="InterPro" id="IPR003439">
    <property type="entry name" value="ABC_transporter-like_ATP-bd"/>
</dbReference>
<keyword evidence="1" id="KW-0677">Repeat</keyword>
<sequence length="640" mass="69272">MEMAAAEASSHASKRARKKAKKQRMKAAAGDEGGEGSASGGAGGDVETAADVKLQSFDLMSKGDSGVLLADANLTLARGRRYGLVGRNGCGKTTLLSAIARREIAGIPGKMRVTLVKQEVVGTDDSAVQAVLAADMAREVLAMREKRLMEVIAEVAKERGSVVKSGPLAGTTSDALEAQLADVRDAIAAAEDAAGEAEARAIRILTGLGFTPELRSKPTRELSGGWRMRVAIAAGLFSAPDLLLLDEPTNHLDLEIVWWLAAYLQTRMPRTTLLIVSHDRAFLNAVVTDVVYFNRGTLTSYRGDIASFDEVRRARAVQQARQREAQEMKRAHMQEYITKHAQLGSNGPKAAAQRKSRMKKMDRLGVEAAGAGKRYKLSYDAPAEEVAEVEEDEEVTLTFPHPGAEFPRDLPLVSLDDVSFSYPVKGAGAPPSGAKPHLLNNVNFSVSQTSRVALLGRNGAGKSTLLRLLIGDEDPVSGIANRNRHCRIEYIAQHQVDQLDLHSTPLDFILTLHPGDGSRTHIQAMRQHLASFGLGGDVLPLQRIYTLSGGQKCRLCLAVAMYTRPHLVVLDEPSNHLDAETIDALMSAVRDFGGGALIVSHDEYLLSHVCEDLWVVGDGEVKKYRGTFQDYKKEVMKTLA</sequence>
<feature type="compositionally biased region" description="Basic residues" evidence="5">
    <location>
        <begin position="12"/>
        <end position="25"/>
    </location>
</feature>
<feature type="coiled-coil region" evidence="4">
    <location>
        <begin position="173"/>
        <end position="200"/>
    </location>
</feature>
<dbReference type="CDD" id="cd03221">
    <property type="entry name" value="ABCF_EF-3"/>
    <property type="match status" value="2"/>
</dbReference>
<name>A0A7S1C7Q0_9STRA</name>
<dbReference type="Gene3D" id="3.40.50.300">
    <property type="entry name" value="P-loop containing nucleotide triphosphate hydrolases"/>
    <property type="match status" value="2"/>
</dbReference>
<feature type="compositionally biased region" description="Gly residues" evidence="5">
    <location>
        <begin position="35"/>
        <end position="44"/>
    </location>
</feature>
<dbReference type="Pfam" id="PF12848">
    <property type="entry name" value="ABC_tran_Xtn"/>
    <property type="match status" value="1"/>
</dbReference>
<gene>
    <name evidence="7" type="ORF">BSP0115_LOCUS5170</name>
</gene>
<evidence type="ECO:0000256" key="4">
    <source>
        <dbReference type="SAM" id="Coils"/>
    </source>
</evidence>
<evidence type="ECO:0000256" key="1">
    <source>
        <dbReference type="ARBA" id="ARBA00022737"/>
    </source>
</evidence>
<dbReference type="InterPro" id="IPR003593">
    <property type="entry name" value="AAA+_ATPase"/>
</dbReference>
<dbReference type="SMART" id="SM00382">
    <property type="entry name" value="AAA"/>
    <property type="match status" value="2"/>
</dbReference>
<feature type="region of interest" description="Disordered" evidence="5">
    <location>
        <begin position="1"/>
        <end position="44"/>
    </location>
</feature>
<dbReference type="PANTHER" id="PTHR19211">
    <property type="entry name" value="ATP-BINDING TRANSPORT PROTEIN-RELATED"/>
    <property type="match status" value="1"/>
</dbReference>
<dbReference type="GO" id="GO:0016887">
    <property type="term" value="F:ATP hydrolysis activity"/>
    <property type="evidence" value="ECO:0007669"/>
    <property type="project" value="InterPro"/>
</dbReference>
<dbReference type="InterPro" id="IPR050611">
    <property type="entry name" value="ABCF"/>
</dbReference>
<evidence type="ECO:0000256" key="3">
    <source>
        <dbReference type="ARBA" id="ARBA00022840"/>
    </source>
</evidence>
<dbReference type="EMBL" id="HBFS01007601">
    <property type="protein sequence ID" value="CAD8911937.1"/>
    <property type="molecule type" value="Transcribed_RNA"/>
</dbReference>
<feature type="domain" description="ABC transporter" evidence="6">
    <location>
        <begin position="54"/>
        <end position="320"/>
    </location>
</feature>
<keyword evidence="2" id="KW-0547">Nucleotide-binding</keyword>
<dbReference type="Pfam" id="PF00005">
    <property type="entry name" value="ABC_tran"/>
    <property type="match status" value="2"/>
</dbReference>
<protein>
    <recommendedName>
        <fullName evidence="6">ABC transporter domain-containing protein</fullName>
    </recommendedName>
</protein>
<dbReference type="FunFam" id="3.40.50.300:FF:000011">
    <property type="entry name" value="Putative ABC transporter ATP-binding component"/>
    <property type="match status" value="1"/>
</dbReference>
<feature type="domain" description="ABC transporter" evidence="6">
    <location>
        <begin position="413"/>
        <end position="639"/>
    </location>
</feature>
<evidence type="ECO:0000256" key="5">
    <source>
        <dbReference type="SAM" id="MobiDB-lite"/>
    </source>
</evidence>
<keyword evidence="3" id="KW-0067">ATP-binding</keyword>
<evidence type="ECO:0000259" key="6">
    <source>
        <dbReference type="PROSITE" id="PS50893"/>
    </source>
</evidence>
<accession>A0A7S1C7Q0</accession>
<dbReference type="PANTHER" id="PTHR19211:SF14">
    <property type="entry name" value="ATP-BINDING CASSETTE SUB-FAMILY F MEMBER 1"/>
    <property type="match status" value="1"/>
</dbReference>
<dbReference type="SUPFAM" id="SSF52540">
    <property type="entry name" value="P-loop containing nucleoside triphosphate hydrolases"/>
    <property type="match status" value="2"/>
</dbReference>
<evidence type="ECO:0000313" key="7">
    <source>
        <dbReference type="EMBL" id="CAD8911937.1"/>
    </source>
</evidence>
<organism evidence="7">
    <name type="scientific">Bicosoecida sp. CB-2014</name>
    <dbReference type="NCBI Taxonomy" id="1486930"/>
    <lineage>
        <taxon>Eukaryota</taxon>
        <taxon>Sar</taxon>
        <taxon>Stramenopiles</taxon>
        <taxon>Bigyra</taxon>
        <taxon>Opalozoa</taxon>
        <taxon>Bicosoecida</taxon>
    </lineage>
</organism>
<dbReference type="PROSITE" id="PS50893">
    <property type="entry name" value="ABC_TRANSPORTER_2"/>
    <property type="match status" value="2"/>
</dbReference>
<evidence type="ECO:0000256" key="2">
    <source>
        <dbReference type="ARBA" id="ARBA00022741"/>
    </source>
</evidence>
<dbReference type="PROSITE" id="PS00211">
    <property type="entry name" value="ABC_TRANSPORTER_1"/>
    <property type="match status" value="1"/>
</dbReference>
<dbReference type="InterPro" id="IPR027417">
    <property type="entry name" value="P-loop_NTPase"/>
</dbReference>